<dbReference type="InterPro" id="IPR046557">
    <property type="entry name" value="DUF6711"/>
</dbReference>
<dbReference type="AlphaFoldDB" id="A0A1M7NJ84"/>
<evidence type="ECO:0000313" key="1">
    <source>
        <dbReference type="EMBL" id="SHN03904.1"/>
    </source>
</evidence>
<keyword evidence="2" id="KW-1185">Reference proteome</keyword>
<sequence>MAFEGWVIKNGSTVLNNDLLAEKGYKSNPDQQTDEDSYTDGNGKLHRNILSHLRSKIWLSTNELSVAEKLHIQTVLPSRRLVTLTYWNDEREAYLSGDFYVPDIDWVMQEIDKKTFSRTYEPISVTLIEY</sequence>
<dbReference type="RefSeq" id="WP_073291789.1">
    <property type="nucleotide sequence ID" value="NZ_FRCP01000030.1"/>
</dbReference>
<gene>
    <name evidence="1" type="ORF">SAMN02746066_04554</name>
</gene>
<evidence type="ECO:0000313" key="2">
    <source>
        <dbReference type="Proteomes" id="UP000184038"/>
    </source>
</evidence>
<dbReference type="EMBL" id="FRCP01000030">
    <property type="protein sequence ID" value="SHN03904.1"/>
    <property type="molecule type" value="Genomic_DNA"/>
</dbReference>
<proteinExistence type="predicted"/>
<dbReference type="STRING" id="1120996.SAMN02746066_04554"/>
<accession>A0A1M7NJ84</accession>
<name>A0A1M7NJ84_9FIRM</name>
<dbReference type="Proteomes" id="UP000184038">
    <property type="component" value="Unassembled WGS sequence"/>
</dbReference>
<dbReference type="Pfam" id="PF20458">
    <property type="entry name" value="DUF6711"/>
    <property type="match status" value="1"/>
</dbReference>
<organism evidence="1 2">
    <name type="scientific">Anaerosporobacter mobilis DSM 15930</name>
    <dbReference type="NCBI Taxonomy" id="1120996"/>
    <lineage>
        <taxon>Bacteria</taxon>
        <taxon>Bacillati</taxon>
        <taxon>Bacillota</taxon>
        <taxon>Clostridia</taxon>
        <taxon>Lachnospirales</taxon>
        <taxon>Lachnospiraceae</taxon>
        <taxon>Anaerosporobacter</taxon>
    </lineage>
</organism>
<reference evidence="1 2" key="1">
    <citation type="submission" date="2016-11" db="EMBL/GenBank/DDBJ databases">
        <authorList>
            <person name="Jaros S."/>
            <person name="Januszkiewicz K."/>
            <person name="Wedrychowicz H."/>
        </authorList>
    </citation>
    <scope>NUCLEOTIDE SEQUENCE [LARGE SCALE GENOMIC DNA]</scope>
    <source>
        <strain evidence="1 2">DSM 15930</strain>
    </source>
</reference>
<dbReference type="OrthoDB" id="2044509at2"/>
<protein>
    <submittedName>
        <fullName evidence="1">Uncharacterized protein</fullName>
    </submittedName>
</protein>